<dbReference type="RefSeq" id="WP_133628261.1">
    <property type="nucleotide sequence ID" value="NZ_SOAZ01000011.1"/>
</dbReference>
<dbReference type="EMBL" id="SOAZ01000011">
    <property type="protein sequence ID" value="TDT58465.1"/>
    <property type="molecule type" value="Genomic_DNA"/>
</dbReference>
<dbReference type="OrthoDB" id="2902550at2"/>
<organism evidence="2 3">
    <name type="scientific">Fonticella tunisiensis</name>
    <dbReference type="NCBI Taxonomy" id="1096341"/>
    <lineage>
        <taxon>Bacteria</taxon>
        <taxon>Bacillati</taxon>
        <taxon>Bacillota</taxon>
        <taxon>Clostridia</taxon>
        <taxon>Eubacteriales</taxon>
        <taxon>Clostridiaceae</taxon>
        <taxon>Fonticella</taxon>
    </lineage>
</organism>
<proteinExistence type="predicted"/>
<dbReference type="Gene3D" id="1.20.1260.10">
    <property type="match status" value="1"/>
</dbReference>
<feature type="region of interest" description="Disordered" evidence="1">
    <location>
        <begin position="62"/>
        <end position="95"/>
    </location>
</feature>
<evidence type="ECO:0000313" key="2">
    <source>
        <dbReference type="EMBL" id="TDT58465.1"/>
    </source>
</evidence>
<evidence type="ECO:0000313" key="3">
    <source>
        <dbReference type="Proteomes" id="UP000295325"/>
    </source>
</evidence>
<feature type="compositionally biased region" description="Basic and acidic residues" evidence="1">
    <location>
        <begin position="86"/>
        <end position="95"/>
    </location>
</feature>
<name>A0A4R7KQB3_9CLOT</name>
<dbReference type="Proteomes" id="UP000295325">
    <property type="component" value="Unassembled WGS sequence"/>
</dbReference>
<dbReference type="Pfam" id="PF07870">
    <property type="entry name" value="DUF1657"/>
    <property type="match status" value="1"/>
</dbReference>
<keyword evidence="3" id="KW-1185">Reference proteome</keyword>
<comment type="caution">
    <text evidence="2">The sequence shown here is derived from an EMBL/GenBank/DDBJ whole genome shotgun (WGS) entry which is preliminary data.</text>
</comment>
<dbReference type="InterPro" id="IPR012452">
    <property type="entry name" value="DUF1657"/>
</dbReference>
<sequence length="95" mass="11082">MTVINKLNQTLEMLKSSESNCRTFSMDTDDQNAKQMFNQIADTIKQAEDMLQNRINYVMSEEPQYQPQAQQNQAKQQQNLQALQNDVEKDEIPEL</sequence>
<protein>
    <submittedName>
        <fullName evidence="2">Uncharacterized protein DUF1657</fullName>
    </submittedName>
</protein>
<evidence type="ECO:0000256" key="1">
    <source>
        <dbReference type="SAM" id="MobiDB-lite"/>
    </source>
</evidence>
<dbReference type="AlphaFoldDB" id="A0A4R7KQB3"/>
<dbReference type="InterPro" id="IPR012347">
    <property type="entry name" value="Ferritin-like"/>
</dbReference>
<reference evidence="2 3" key="1">
    <citation type="submission" date="2019-03" db="EMBL/GenBank/DDBJ databases">
        <title>Genomic Encyclopedia of Type Strains, Phase IV (KMG-IV): sequencing the most valuable type-strain genomes for metagenomic binning, comparative biology and taxonomic classification.</title>
        <authorList>
            <person name="Goeker M."/>
        </authorList>
    </citation>
    <scope>NUCLEOTIDE SEQUENCE [LARGE SCALE GENOMIC DNA]</scope>
    <source>
        <strain evidence="2 3">DSM 24455</strain>
    </source>
</reference>
<accession>A0A4R7KQB3</accession>
<feature type="compositionally biased region" description="Low complexity" evidence="1">
    <location>
        <begin position="63"/>
        <end position="85"/>
    </location>
</feature>
<gene>
    <name evidence="2" type="ORF">EDD71_111116</name>
</gene>